<keyword evidence="2" id="KW-1185">Reference proteome</keyword>
<dbReference type="AlphaFoldDB" id="A0A1P8WNP9"/>
<evidence type="ECO:0000313" key="2">
    <source>
        <dbReference type="Proteomes" id="UP000187735"/>
    </source>
</evidence>
<sequence>MIKPPVRLALQTVLTAIITIAMLMGCGDSVTEAVDEVVRCRSLPGDRTAKNVDAWKYDAIHDAMQLIDPGVDGLTIAQLTKRLAQTPKANLKAEIMDFEQVAEYVLLEMEVRGELVRMTNSTEESETVRFTKAPVPELAEGE</sequence>
<dbReference type="InterPro" id="IPR054233">
    <property type="entry name" value="DUF6958"/>
</dbReference>
<protein>
    <recommendedName>
        <fullName evidence="3">Lipoprotein</fullName>
    </recommendedName>
</protein>
<dbReference type="Pfam" id="PF22278">
    <property type="entry name" value="DUF6958"/>
    <property type="match status" value="1"/>
</dbReference>
<evidence type="ECO:0000313" key="1">
    <source>
        <dbReference type="EMBL" id="APZ95680.1"/>
    </source>
</evidence>
<dbReference type="KEGG" id="fmr:Fuma_05339"/>
<dbReference type="STRING" id="1891926.Fuma_05339"/>
<accession>A0A1P8WNP9</accession>
<gene>
    <name evidence="1" type="ORF">Fuma_05339</name>
</gene>
<name>A0A1P8WNP9_9PLAN</name>
<dbReference type="Proteomes" id="UP000187735">
    <property type="component" value="Chromosome"/>
</dbReference>
<dbReference type="RefSeq" id="WP_077026813.1">
    <property type="nucleotide sequence ID" value="NZ_CP017641.1"/>
</dbReference>
<proteinExistence type="predicted"/>
<reference evidence="1 2" key="1">
    <citation type="journal article" date="2016" name="Front. Microbiol.">
        <title>Fuerstia marisgermanicae gen. nov., sp. nov., an Unusual Member of the Phylum Planctomycetes from the German Wadden Sea.</title>
        <authorList>
            <person name="Kohn T."/>
            <person name="Heuer A."/>
            <person name="Jogler M."/>
            <person name="Vollmers J."/>
            <person name="Boedeker C."/>
            <person name="Bunk B."/>
            <person name="Rast P."/>
            <person name="Borchert D."/>
            <person name="Glockner I."/>
            <person name="Freese H.M."/>
            <person name="Klenk H.P."/>
            <person name="Overmann J."/>
            <person name="Kaster A.K."/>
            <person name="Rohde M."/>
            <person name="Wiegand S."/>
            <person name="Jogler C."/>
        </authorList>
    </citation>
    <scope>NUCLEOTIDE SEQUENCE [LARGE SCALE GENOMIC DNA]</scope>
    <source>
        <strain evidence="1 2">NH11</strain>
    </source>
</reference>
<evidence type="ECO:0008006" key="3">
    <source>
        <dbReference type="Google" id="ProtNLM"/>
    </source>
</evidence>
<organism evidence="1 2">
    <name type="scientific">Fuerstiella marisgermanici</name>
    <dbReference type="NCBI Taxonomy" id="1891926"/>
    <lineage>
        <taxon>Bacteria</taxon>
        <taxon>Pseudomonadati</taxon>
        <taxon>Planctomycetota</taxon>
        <taxon>Planctomycetia</taxon>
        <taxon>Planctomycetales</taxon>
        <taxon>Planctomycetaceae</taxon>
        <taxon>Fuerstiella</taxon>
    </lineage>
</organism>
<dbReference type="EMBL" id="CP017641">
    <property type="protein sequence ID" value="APZ95680.1"/>
    <property type="molecule type" value="Genomic_DNA"/>
</dbReference>
<dbReference type="PROSITE" id="PS51257">
    <property type="entry name" value="PROKAR_LIPOPROTEIN"/>
    <property type="match status" value="1"/>
</dbReference>